<dbReference type="GO" id="GO:1901137">
    <property type="term" value="P:carbohydrate derivative biosynthetic process"/>
    <property type="evidence" value="ECO:0007669"/>
    <property type="project" value="UniProtKB-ARBA"/>
</dbReference>
<evidence type="ECO:0000259" key="3">
    <source>
        <dbReference type="Pfam" id="PF00534"/>
    </source>
</evidence>
<dbReference type="InterPro" id="IPR028098">
    <property type="entry name" value="Glyco_trans_4-like_N"/>
</dbReference>
<keyword evidence="6" id="KW-1185">Reference proteome</keyword>
<evidence type="ECO:0000256" key="2">
    <source>
        <dbReference type="ARBA" id="ARBA00022679"/>
    </source>
</evidence>
<keyword evidence="1" id="KW-0328">Glycosyltransferase</keyword>
<evidence type="ECO:0000259" key="4">
    <source>
        <dbReference type="Pfam" id="PF13439"/>
    </source>
</evidence>
<dbReference type="PANTHER" id="PTHR45947:SF3">
    <property type="entry name" value="SULFOQUINOVOSYL TRANSFERASE SQD2"/>
    <property type="match status" value="1"/>
</dbReference>
<sequence>MRVAIITESFPPDVNGVAGSVLRAADHLHARGHEPLVIAPAPAAGMRAVTGALPYPVVRVPSVPMPGYGRFRLGLPSRRIAAALTAHRPDVVHLASPFFLGGPGARAARELGLPTVAVYQTDVPAYAKLYPGFGWSAAAAWRWLRHIHNGADRTLAPSTASATALHSHGIERVWLWRRGVDAVRFDPAHRDADLRRALAPNGEVLVGYVGRLAVEKRVELLAPVARMPGVRVIIVGDGPAAAAIHKAVPEGNFLGVRKGDQLARIYASLDVFVTPGPFETFGQTVQEAQASGLPVVAPAAGGPIDLIDHGTTGFLVPPDDGDALTDAVATLVRDTELRQRMGLAARAVVAGRTWSAVGDELIGHYRAIQRSMTLGAA</sequence>
<proteinExistence type="predicted"/>
<feature type="domain" description="Glycosyl transferase family 1" evidence="3">
    <location>
        <begin position="195"/>
        <end position="346"/>
    </location>
</feature>
<evidence type="ECO:0000313" key="5">
    <source>
        <dbReference type="EMBL" id="GIJ52139.1"/>
    </source>
</evidence>
<dbReference type="Gene3D" id="3.40.50.2000">
    <property type="entry name" value="Glycogen Phosphorylase B"/>
    <property type="match status" value="2"/>
</dbReference>
<reference evidence="5" key="1">
    <citation type="submission" date="2021-01" db="EMBL/GenBank/DDBJ databases">
        <title>Whole genome shotgun sequence of Virgisporangium aliadipatigenens NBRC 105644.</title>
        <authorList>
            <person name="Komaki H."/>
            <person name="Tamura T."/>
        </authorList>
    </citation>
    <scope>NUCLEOTIDE SEQUENCE</scope>
    <source>
        <strain evidence="5">NBRC 105644</strain>
    </source>
</reference>
<evidence type="ECO:0000256" key="1">
    <source>
        <dbReference type="ARBA" id="ARBA00022676"/>
    </source>
</evidence>
<dbReference type="AlphaFoldDB" id="A0A8J3YUX6"/>
<feature type="domain" description="Glycosyltransferase subfamily 4-like N-terminal" evidence="4">
    <location>
        <begin position="14"/>
        <end position="182"/>
    </location>
</feature>
<evidence type="ECO:0000313" key="6">
    <source>
        <dbReference type="Proteomes" id="UP000619260"/>
    </source>
</evidence>
<dbReference type="Pfam" id="PF13439">
    <property type="entry name" value="Glyco_transf_4"/>
    <property type="match status" value="1"/>
</dbReference>
<dbReference type="InterPro" id="IPR001296">
    <property type="entry name" value="Glyco_trans_1"/>
</dbReference>
<dbReference type="EMBL" id="BOPF01000065">
    <property type="protein sequence ID" value="GIJ52139.1"/>
    <property type="molecule type" value="Genomic_DNA"/>
</dbReference>
<dbReference type="SUPFAM" id="SSF53756">
    <property type="entry name" value="UDP-Glycosyltransferase/glycogen phosphorylase"/>
    <property type="match status" value="1"/>
</dbReference>
<dbReference type="CDD" id="cd03814">
    <property type="entry name" value="GT4-like"/>
    <property type="match status" value="1"/>
</dbReference>
<dbReference type="PANTHER" id="PTHR45947">
    <property type="entry name" value="SULFOQUINOVOSYL TRANSFERASE SQD2"/>
    <property type="match status" value="1"/>
</dbReference>
<comment type="caution">
    <text evidence="5">The sequence shown here is derived from an EMBL/GenBank/DDBJ whole genome shotgun (WGS) entry which is preliminary data.</text>
</comment>
<dbReference type="Proteomes" id="UP000619260">
    <property type="component" value="Unassembled WGS sequence"/>
</dbReference>
<accession>A0A8J3YUX6</accession>
<organism evidence="5 6">
    <name type="scientific">Virgisporangium aliadipatigenens</name>
    <dbReference type="NCBI Taxonomy" id="741659"/>
    <lineage>
        <taxon>Bacteria</taxon>
        <taxon>Bacillati</taxon>
        <taxon>Actinomycetota</taxon>
        <taxon>Actinomycetes</taxon>
        <taxon>Micromonosporales</taxon>
        <taxon>Micromonosporaceae</taxon>
        <taxon>Virgisporangium</taxon>
    </lineage>
</organism>
<gene>
    <name evidence="5" type="ORF">Val02_90250</name>
</gene>
<dbReference type="InterPro" id="IPR050194">
    <property type="entry name" value="Glycosyltransferase_grp1"/>
</dbReference>
<keyword evidence="2" id="KW-0808">Transferase</keyword>
<protein>
    <submittedName>
        <fullName evidence="5">GDP-mannose-dependent alpha-mannosyltransferase</fullName>
    </submittedName>
</protein>
<dbReference type="RefSeq" id="WP_203905534.1">
    <property type="nucleotide sequence ID" value="NZ_BOPF01000065.1"/>
</dbReference>
<dbReference type="GO" id="GO:0016758">
    <property type="term" value="F:hexosyltransferase activity"/>
    <property type="evidence" value="ECO:0007669"/>
    <property type="project" value="TreeGrafter"/>
</dbReference>
<dbReference type="Pfam" id="PF00534">
    <property type="entry name" value="Glycos_transf_1"/>
    <property type="match status" value="1"/>
</dbReference>
<name>A0A8J3YUX6_9ACTN</name>